<keyword evidence="2" id="KW-1185">Reference proteome</keyword>
<name>A0ACD4ZM44_9ACTN</name>
<accession>A0ACD4ZM44</accession>
<dbReference type="Proteomes" id="UP001348369">
    <property type="component" value="Chromosome"/>
</dbReference>
<evidence type="ECO:0000313" key="2">
    <source>
        <dbReference type="Proteomes" id="UP001348369"/>
    </source>
</evidence>
<evidence type="ECO:0000313" key="1">
    <source>
        <dbReference type="EMBL" id="WSB99443.1"/>
    </source>
</evidence>
<proteinExistence type="predicted"/>
<dbReference type="EMBL" id="CP109109">
    <property type="protein sequence ID" value="WSB99443.1"/>
    <property type="molecule type" value="Genomic_DNA"/>
</dbReference>
<organism evidence="1 2">
    <name type="scientific">Streptomyces scopuliridis</name>
    <dbReference type="NCBI Taxonomy" id="452529"/>
    <lineage>
        <taxon>Bacteria</taxon>
        <taxon>Bacillati</taxon>
        <taxon>Actinomycetota</taxon>
        <taxon>Actinomycetes</taxon>
        <taxon>Kitasatosporales</taxon>
        <taxon>Streptomycetaceae</taxon>
        <taxon>Streptomyces</taxon>
    </lineage>
</organism>
<reference evidence="1" key="1">
    <citation type="submission" date="2022-10" db="EMBL/GenBank/DDBJ databases">
        <title>The complete genomes of actinobacterial strains from the NBC collection.</title>
        <authorList>
            <person name="Joergensen T.S."/>
            <person name="Alvarez Arevalo M."/>
            <person name="Sterndorff E.B."/>
            <person name="Faurdal D."/>
            <person name="Vuksanovic O."/>
            <person name="Mourched A.-S."/>
            <person name="Charusanti P."/>
            <person name="Shaw S."/>
            <person name="Blin K."/>
            <person name="Weber T."/>
        </authorList>
    </citation>
    <scope>NUCLEOTIDE SEQUENCE</scope>
    <source>
        <strain evidence="1">NBC 01771</strain>
    </source>
</reference>
<gene>
    <name evidence="1" type="ORF">OG835_22135</name>
</gene>
<sequence>MDGALMAIGTSRTRPLPAHDIEEIVRSEARGLLGDWFLKALSVVTYLSVPGLVLLAALVASGGTYAVLAAAIITSALGLLLVAHRPWRHAARRAEARKATREQEQVKWQERIWRRPERRLF</sequence>
<protein>
    <submittedName>
        <fullName evidence="1">Uncharacterized protein</fullName>
    </submittedName>
</protein>